<comment type="subcellular location">
    <subcellularLocation>
        <location evidence="1">Nucleus</location>
    </subcellularLocation>
</comment>
<evidence type="ECO:0000256" key="6">
    <source>
        <dbReference type="ARBA" id="ARBA00023242"/>
    </source>
</evidence>
<keyword evidence="4 7" id="KW-0863">Zinc-finger</keyword>
<evidence type="ECO:0000259" key="9">
    <source>
        <dbReference type="PROSITE" id="PS50157"/>
    </source>
</evidence>
<name>A0ABY6K985_9ARAC</name>
<dbReference type="SMART" id="SM00355">
    <property type="entry name" value="ZnF_C2H2"/>
    <property type="match status" value="6"/>
</dbReference>
<keyword evidence="5" id="KW-0862">Zinc</keyword>
<sequence length="314" mass="35549">MAGGTTAYYSSQLAARIGPQGLMPPLPQHSHIQANSNEEGHSSQVSPGLESQSADSIGSISQGEKFYDCPHCNFQGISPRHLSSHKRKHFRKKPYACIYCEYRCSDSSSLDIHKRVHTREKPFACPHCDYKSAGSSSLIVHLRVHTGERPYLCEHCDYKAADSSSLARHRRVHTKEKPFSCPMCDYKAAHSNNLTRHLLVHTGEKPFSCRFCDYKAAQYSLVVQHEMRHLDDIVLLGESKINLQKKINVLRKYFEDNFLTLNQSKSKVMVFRNGGRKARSDVWFWGQLPLTITSKYTYLGYQLTASNSTGGKAF</sequence>
<feature type="domain" description="C2H2-type" evidence="9">
    <location>
        <begin position="123"/>
        <end position="150"/>
    </location>
</feature>
<organism evidence="10 11">
    <name type="scientific">Cordylochernes scorpioides</name>
    <dbReference type="NCBI Taxonomy" id="51811"/>
    <lineage>
        <taxon>Eukaryota</taxon>
        <taxon>Metazoa</taxon>
        <taxon>Ecdysozoa</taxon>
        <taxon>Arthropoda</taxon>
        <taxon>Chelicerata</taxon>
        <taxon>Arachnida</taxon>
        <taxon>Pseudoscorpiones</taxon>
        <taxon>Cheliferoidea</taxon>
        <taxon>Chernetidae</taxon>
        <taxon>Cordylochernes</taxon>
    </lineage>
</organism>
<accession>A0ABY6K985</accession>
<feature type="region of interest" description="Disordered" evidence="8">
    <location>
        <begin position="19"/>
        <end position="55"/>
    </location>
</feature>
<dbReference type="PROSITE" id="PS50157">
    <property type="entry name" value="ZINC_FINGER_C2H2_2"/>
    <property type="match status" value="5"/>
</dbReference>
<dbReference type="EMBL" id="CP092865">
    <property type="protein sequence ID" value="UYV65230.1"/>
    <property type="molecule type" value="Genomic_DNA"/>
</dbReference>
<evidence type="ECO:0000256" key="7">
    <source>
        <dbReference type="PROSITE-ProRule" id="PRU00042"/>
    </source>
</evidence>
<evidence type="ECO:0000256" key="1">
    <source>
        <dbReference type="ARBA" id="ARBA00004123"/>
    </source>
</evidence>
<feature type="domain" description="C2H2-type" evidence="9">
    <location>
        <begin position="95"/>
        <end position="122"/>
    </location>
</feature>
<evidence type="ECO:0000313" key="10">
    <source>
        <dbReference type="EMBL" id="UYV65230.1"/>
    </source>
</evidence>
<keyword evidence="11" id="KW-1185">Reference proteome</keyword>
<protein>
    <recommendedName>
        <fullName evidence="9">C2H2-type domain-containing protein</fullName>
    </recommendedName>
</protein>
<feature type="compositionally biased region" description="Polar residues" evidence="8">
    <location>
        <begin position="30"/>
        <end position="55"/>
    </location>
</feature>
<reference evidence="10 11" key="1">
    <citation type="submission" date="2022-01" db="EMBL/GenBank/DDBJ databases">
        <title>A chromosomal length assembly of Cordylochernes scorpioides.</title>
        <authorList>
            <person name="Zeh D."/>
            <person name="Zeh J."/>
        </authorList>
    </citation>
    <scope>NUCLEOTIDE SEQUENCE [LARGE SCALE GENOMIC DNA]</scope>
    <source>
        <strain evidence="10">IN4F17</strain>
        <tissue evidence="10">Whole Body</tissue>
    </source>
</reference>
<dbReference type="Proteomes" id="UP001235939">
    <property type="component" value="Chromosome 03"/>
</dbReference>
<feature type="domain" description="C2H2-type" evidence="9">
    <location>
        <begin position="67"/>
        <end position="94"/>
    </location>
</feature>
<gene>
    <name evidence="10" type="ORF">LAZ67_3003653</name>
</gene>
<proteinExistence type="predicted"/>
<dbReference type="SUPFAM" id="SSF57667">
    <property type="entry name" value="beta-beta-alpha zinc fingers"/>
    <property type="match status" value="3"/>
</dbReference>
<keyword evidence="2" id="KW-0479">Metal-binding</keyword>
<dbReference type="Pfam" id="PF00096">
    <property type="entry name" value="zf-C2H2"/>
    <property type="match status" value="2"/>
</dbReference>
<evidence type="ECO:0000256" key="3">
    <source>
        <dbReference type="ARBA" id="ARBA00022737"/>
    </source>
</evidence>
<dbReference type="PROSITE" id="PS00028">
    <property type="entry name" value="ZINC_FINGER_C2H2_1"/>
    <property type="match status" value="1"/>
</dbReference>
<evidence type="ECO:0000256" key="4">
    <source>
        <dbReference type="ARBA" id="ARBA00022771"/>
    </source>
</evidence>
<keyword evidence="6" id="KW-0539">Nucleus</keyword>
<evidence type="ECO:0000256" key="5">
    <source>
        <dbReference type="ARBA" id="ARBA00022833"/>
    </source>
</evidence>
<dbReference type="Pfam" id="PF13909">
    <property type="entry name" value="zf-H2C2_5"/>
    <property type="match status" value="1"/>
</dbReference>
<evidence type="ECO:0000256" key="8">
    <source>
        <dbReference type="SAM" id="MobiDB-lite"/>
    </source>
</evidence>
<keyword evidence="3" id="KW-0677">Repeat</keyword>
<dbReference type="PANTHER" id="PTHR23226">
    <property type="entry name" value="ZINC FINGER AND SCAN DOMAIN-CONTAINING"/>
    <property type="match status" value="1"/>
</dbReference>
<evidence type="ECO:0000256" key="2">
    <source>
        <dbReference type="ARBA" id="ARBA00022723"/>
    </source>
</evidence>
<dbReference type="Gene3D" id="3.30.160.60">
    <property type="entry name" value="Classic Zinc Finger"/>
    <property type="match status" value="5"/>
</dbReference>
<evidence type="ECO:0000313" key="11">
    <source>
        <dbReference type="Proteomes" id="UP001235939"/>
    </source>
</evidence>
<dbReference type="InterPro" id="IPR013087">
    <property type="entry name" value="Znf_C2H2_type"/>
</dbReference>
<dbReference type="InterPro" id="IPR036236">
    <property type="entry name" value="Znf_C2H2_sf"/>
</dbReference>
<feature type="domain" description="C2H2-type" evidence="9">
    <location>
        <begin position="151"/>
        <end position="178"/>
    </location>
</feature>
<feature type="domain" description="C2H2-type" evidence="9">
    <location>
        <begin position="179"/>
        <end position="206"/>
    </location>
</feature>
<dbReference type="PANTHER" id="PTHR23226:SF416">
    <property type="entry name" value="FI01424P"/>
    <property type="match status" value="1"/>
</dbReference>